<name>A0A4Y6Q2M0_PERCE</name>
<dbReference type="InterPro" id="IPR001584">
    <property type="entry name" value="Integrase_cat-core"/>
</dbReference>
<gene>
    <name evidence="2" type="ORF">FIV42_02980</name>
</gene>
<dbReference type="InterPro" id="IPR012337">
    <property type="entry name" value="RNaseH-like_sf"/>
</dbReference>
<dbReference type="Proteomes" id="UP000315995">
    <property type="component" value="Chromosome"/>
</dbReference>
<protein>
    <submittedName>
        <fullName evidence="2">IS3 family transposase</fullName>
    </submittedName>
</protein>
<evidence type="ECO:0000313" key="2">
    <source>
        <dbReference type="EMBL" id="QDG54824.1"/>
    </source>
</evidence>
<dbReference type="OrthoDB" id="9766656at2"/>
<organism evidence="2 3">
    <name type="scientific">Persicimonas caeni</name>
    <dbReference type="NCBI Taxonomy" id="2292766"/>
    <lineage>
        <taxon>Bacteria</taxon>
        <taxon>Deltaproteobacteria</taxon>
        <taxon>Bradymonadales</taxon>
        <taxon>Bradymonadaceae</taxon>
        <taxon>Persicimonas</taxon>
    </lineage>
</organism>
<keyword evidence="3" id="KW-1185">Reference proteome</keyword>
<accession>A0A4Y6Q2M0</accession>
<accession>A0A5B8YI24</accession>
<dbReference type="Pfam" id="PF13333">
    <property type="entry name" value="rve_2"/>
    <property type="match status" value="1"/>
</dbReference>
<evidence type="ECO:0000313" key="3">
    <source>
        <dbReference type="Proteomes" id="UP000315995"/>
    </source>
</evidence>
<dbReference type="AlphaFoldDB" id="A0A4Y6Q2M0"/>
<sequence length="56" mass="6752">MKTELIHERRFETRDEAKGAILRHLMWYNAHRLHSSLDYLSPMHFESLQLTDRKAA</sequence>
<reference evidence="2 3" key="1">
    <citation type="submission" date="2019-06" db="EMBL/GenBank/DDBJ databases">
        <title>Persicimonas caeni gen. nov., sp. nov., a predatory bacterium isolated from solar saltern.</title>
        <authorList>
            <person name="Wang S."/>
        </authorList>
    </citation>
    <scope>NUCLEOTIDE SEQUENCE [LARGE SCALE GENOMIC DNA]</scope>
    <source>
        <strain evidence="2 3">YN101</strain>
    </source>
</reference>
<dbReference type="EMBL" id="CP041186">
    <property type="protein sequence ID" value="QDG54824.1"/>
    <property type="molecule type" value="Genomic_DNA"/>
</dbReference>
<dbReference type="SUPFAM" id="SSF53098">
    <property type="entry name" value="Ribonuclease H-like"/>
    <property type="match status" value="1"/>
</dbReference>
<proteinExistence type="predicted"/>
<dbReference type="GO" id="GO:0015074">
    <property type="term" value="P:DNA integration"/>
    <property type="evidence" value="ECO:0007669"/>
    <property type="project" value="InterPro"/>
</dbReference>
<evidence type="ECO:0000259" key="1">
    <source>
        <dbReference type="Pfam" id="PF13333"/>
    </source>
</evidence>
<feature type="domain" description="Integrase catalytic" evidence="1">
    <location>
        <begin position="1"/>
        <end position="49"/>
    </location>
</feature>